<keyword evidence="1" id="KW-0808">Transferase</keyword>
<keyword evidence="2" id="KW-1185">Reference proteome</keyword>
<comment type="caution">
    <text evidence="1">The sequence shown here is derived from an EMBL/GenBank/DDBJ whole genome shotgun (WGS) entry which is preliminary data.</text>
</comment>
<dbReference type="AlphaFoldDB" id="A0A934WFG5"/>
<dbReference type="EMBL" id="NHSD01000155">
    <property type="protein sequence ID" value="MBK5926700.1"/>
    <property type="molecule type" value="Genomic_DNA"/>
</dbReference>
<reference evidence="1" key="1">
    <citation type="submission" date="2017-05" db="EMBL/GenBank/DDBJ databases">
        <authorList>
            <person name="Imhoff J.F."/>
            <person name="Rahn T."/>
            <person name="Kuenzel S."/>
            <person name="Neulinger S.C."/>
        </authorList>
    </citation>
    <scope>NUCLEOTIDE SEQUENCE</scope>
    <source>
        <strain evidence="1">LMG 28126</strain>
    </source>
</reference>
<evidence type="ECO:0000313" key="1">
    <source>
        <dbReference type="EMBL" id="MBK5926700.1"/>
    </source>
</evidence>
<protein>
    <submittedName>
        <fullName evidence="1">Diacylglyceryl transferase</fullName>
    </submittedName>
</protein>
<proteinExistence type="predicted"/>
<dbReference type="InterPro" id="IPR019660">
    <property type="entry name" value="Put_sensory_transdc_reg_YbjN"/>
</dbReference>
<dbReference type="CDD" id="cd17033">
    <property type="entry name" value="DR1245-like"/>
    <property type="match status" value="1"/>
</dbReference>
<reference evidence="1" key="2">
    <citation type="journal article" date="2020" name="Microorganisms">
        <title>Osmotic Adaptation and Compatible Solute Biosynthesis of Phototrophic Bacteria as Revealed from Genome Analyses.</title>
        <authorList>
            <person name="Imhoff J.F."/>
            <person name="Rahn T."/>
            <person name="Kunzel S."/>
            <person name="Keller A."/>
            <person name="Neulinger S.C."/>
        </authorList>
    </citation>
    <scope>NUCLEOTIDE SEQUENCE</scope>
    <source>
        <strain evidence="1">LMG 28126</strain>
    </source>
</reference>
<dbReference type="GO" id="GO:0016740">
    <property type="term" value="F:transferase activity"/>
    <property type="evidence" value="ECO:0007669"/>
    <property type="project" value="UniProtKB-KW"/>
</dbReference>
<gene>
    <name evidence="1" type="ORF">CCR87_04950</name>
</gene>
<dbReference type="Proteomes" id="UP000706333">
    <property type="component" value="Unassembled WGS sequence"/>
</dbReference>
<evidence type="ECO:0000313" key="2">
    <source>
        <dbReference type="Proteomes" id="UP000706333"/>
    </source>
</evidence>
<dbReference type="Pfam" id="PF10722">
    <property type="entry name" value="YbjN"/>
    <property type="match status" value="1"/>
</dbReference>
<name>A0A934WFG5_9RHOB</name>
<dbReference type="RefSeq" id="WP_201156470.1">
    <property type="nucleotide sequence ID" value="NZ_NHSD01000155.1"/>
</dbReference>
<sequence>MSLSEPTFPADDIHPIDIVETLAEHRAWEFDRVGDDRIAMAVEGQWRTYSLTLAWSPGDEMLRLVCTFELAPPEDRQAALMDILNRINDRVWAGAFTLWPDEGLMVWRHGLLLSGGQVPAPEQIDRMISAAVSACERYYPALQLVCWAGTPPQEALGIAIAEAYGRA</sequence>
<accession>A0A934WFG5</accession>
<organism evidence="1 2">
    <name type="scientific">Rhodobaculum claviforme</name>
    <dbReference type="NCBI Taxonomy" id="1549854"/>
    <lineage>
        <taxon>Bacteria</taxon>
        <taxon>Pseudomonadati</taxon>
        <taxon>Pseudomonadota</taxon>
        <taxon>Alphaproteobacteria</taxon>
        <taxon>Rhodobacterales</taxon>
        <taxon>Paracoccaceae</taxon>
        <taxon>Rhodobaculum</taxon>
    </lineage>
</organism>